<organism evidence="1">
    <name type="scientific">Brugia malayi</name>
    <name type="common">Filarial nematode worm</name>
    <dbReference type="NCBI Taxonomy" id="6279"/>
    <lineage>
        <taxon>Eukaryota</taxon>
        <taxon>Metazoa</taxon>
        <taxon>Ecdysozoa</taxon>
        <taxon>Nematoda</taxon>
        <taxon>Chromadorea</taxon>
        <taxon>Rhabditida</taxon>
        <taxon>Spirurina</taxon>
        <taxon>Spiruromorpha</taxon>
        <taxon>Filarioidea</taxon>
        <taxon>Onchocercidae</taxon>
        <taxon>Brugia</taxon>
    </lineage>
</organism>
<dbReference type="SUPFAM" id="SSF53098">
    <property type="entry name" value="Ribonuclease H-like"/>
    <property type="match status" value="1"/>
</dbReference>
<protein>
    <submittedName>
        <fullName evidence="1">Bm6143</fullName>
    </submittedName>
</protein>
<dbReference type="GO" id="GO:0003676">
    <property type="term" value="F:nucleic acid binding"/>
    <property type="evidence" value="ECO:0007669"/>
    <property type="project" value="InterPro"/>
</dbReference>
<dbReference type="InterPro" id="IPR036397">
    <property type="entry name" value="RNaseH_sf"/>
</dbReference>
<gene>
    <name evidence="1 2" type="ORF">Bm6143</name>
    <name evidence="1" type="ORF">BM_Bm6143</name>
</gene>
<sequence length="82" mass="9736">MFIYRPARRQLFIHTSDDHPLNFIRATKWSPAKKKRILPNLFNGDYDAHYARDDCEALLKICIAYGEEFVEYVDTHAVKFPF</sequence>
<dbReference type="WormBase" id="Bm6143">
    <property type="protein sequence ID" value="BM07563"/>
    <property type="gene ID" value="WBGene00226404"/>
</dbReference>
<dbReference type="AlphaFoldDB" id="A0A0J9XY95"/>
<proteinExistence type="predicted"/>
<dbReference type="EMBL" id="LN856998">
    <property type="protein sequence ID" value="CDP98403.1"/>
    <property type="molecule type" value="Genomic_DNA"/>
</dbReference>
<reference evidence="1" key="1">
    <citation type="journal article" date="2007" name="Science">
        <title>Draft genome of the filarial nematode parasite Brugia malayi.</title>
        <authorList>
            <person name="Ghedin E."/>
            <person name="Wang S."/>
            <person name="Spiro D."/>
            <person name="Caler E."/>
            <person name="Zhao Q."/>
            <person name="Crabtree J."/>
            <person name="Allen J.E."/>
            <person name="Delcher A.L."/>
            <person name="Guiliano D.B."/>
            <person name="Miranda-Saavedra D."/>
            <person name="Angiuoli S.V."/>
            <person name="Creasy T."/>
            <person name="Amedeo P."/>
            <person name="Haas B."/>
            <person name="El-Sayed N.M."/>
            <person name="Wortman J.R."/>
            <person name="Feldblyum T."/>
            <person name="Tallon L."/>
            <person name="Schatz M."/>
            <person name="Shumway M."/>
            <person name="Koo H."/>
            <person name="Salzberg S.L."/>
            <person name="Schobel S."/>
            <person name="Pertea M."/>
            <person name="Pop M."/>
            <person name="White O."/>
            <person name="Barton G.J."/>
            <person name="Carlow C.K."/>
            <person name="Crawford M.J."/>
            <person name="Daub J."/>
            <person name="Dimmic M.W."/>
            <person name="Estes C.F."/>
            <person name="Foster J.M."/>
            <person name="Ganatra M."/>
            <person name="Gregory W.F."/>
            <person name="Johnson N.M."/>
            <person name="Jin J."/>
            <person name="Komuniecki R."/>
            <person name="Korf I."/>
            <person name="Kumar S."/>
            <person name="Laney S."/>
            <person name="Li B.W."/>
            <person name="Li W."/>
            <person name="Lindblom T.H."/>
            <person name="Lustigman S."/>
            <person name="Ma D."/>
            <person name="Maina C.V."/>
            <person name="Martin D.M."/>
            <person name="McCarter J.P."/>
            <person name="McReynolds L."/>
            <person name="Mitreva M."/>
            <person name="Nutman T.B."/>
            <person name="Parkinson J."/>
            <person name="Peregrin-Alvarez J.M."/>
            <person name="Poole C."/>
            <person name="Ren Q."/>
            <person name="Saunders L."/>
            <person name="Sluder A.E."/>
            <person name="Smith K."/>
            <person name="Stanke M."/>
            <person name="Unnasch T.R."/>
            <person name="Ware J."/>
            <person name="Wei A.D."/>
            <person name="Weil G."/>
            <person name="Williams D.J."/>
            <person name="Zhang Y."/>
            <person name="Williams S.A."/>
            <person name="Fraser-Liggett C."/>
            <person name="Slatko B."/>
            <person name="Blaxter M.L."/>
            <person name="Scott A.L."/>
        </authorList>
    </citation>
    <scope>NUCLEOTIDE SEQUENCE</scope>
    <source>
        <strain evidence="1">FR3</strain>
    </source>
</reference>
<evidence type="ECO:0000313" key="2">
    <source>
        <dbReference type="WormBase" id="Bm6143"/>
    </source>
</evidence>
<reference evidence="1" key="2">
    <citation type="submission" date="2012-12" db="EMBL/GenBank/DDBJ databases">
        <authorList>
            <person name="Gao Y.W."/>
            <person name="Fan S.T."/>
            <person name="Sun H.T."/>
            <person name="Wang Z."/>
            <person name="Gao X.L."/>
            <person name="Li Y.G."/>
            <person name="Wang T.C."/>
            <person name="Zhang K."/>
            <person name="Xu W.W."/>
            <person name="Yu Z.J."/>
            <person name="Xia X.Z."/>
        </authorList>
    </citation>
    <scope>NUCLEOTIDE SEQUENCE</scope>
    <source>
        <strain evidence="1">FR3</strain>
    </source>
</reference>
<dbReference type="Gene3D" id="3.30.420.10">
    <property type="entry name" value="Ribonuclease H-like superfamily/Ribonuclease H"/>
    <property type="match status" value="1"/>
</dbReference>
<accession>A0A0J9XY95</accession>
<name>A0A0J9XY95_BRUMA</name>
<dbReference type="InterPro" id="IPR012337">
    <property type="entry name" value="RNaseH-like_sf"/>
</dbReference>
<evidence type="ECO:0000313" key="1">
    <source>
        <dbReference type="EMBL" id="CDP98403.1"/>
    </source>
</evidence>